<proteinExistence type="predicted"/>
<accession>A0AC34F5L3</accession>
<evidence type="ECO:0000313" key="1">
    <source>
        <dbReference type="Proteomes" id="UP000887579"/>
    </source>
</evidence>
<reference evidence="2" key="1">
    <citation type="submission" date="2022-11" db="UniProtKB">
        <authorList>
            <consortium name="WormBaseParasite"/>
        </authorList>
    </citation>
    <scope>IDENTIFICATION</scope>
</reference>
<organism evidence="1 2">
    <name type="scientific">Panagrolaimus sp. ES5</name>
    <dbReference type="NCBI Taxonomy" id="591445"/>
    <lineage>
        <taxon>Eukaryota</taxon>
        <taxon>Metazoa</taxon>
        <taxon>Ecdysozoa</taxon>
        <taxon>Nematoda</taxon>
        <taxon>Chromadorea</taxon>
        <taxon>Rhabditida</taxon>
        <taxon>Tylenchina</taxon>
        <taxon>Panagrolaimomorpha</taxon>
        <taxon>Panagrolaimoidea</taxon>
        <taxon>Panagrolaimidae</taxon>
        <taxon>Panagrolaimus</taxon>
    </lineage>
</organism>
<dbReference type="WBParaSite" id="ES5_v2.g12347.t1">
    <property type="protein sequence ID" value="ES5_v2.g12347.t1"/>
    <property type="gene ID" value="ES5_v2.g12347"/>
</dbReference>
<sequence>MVMLIDEILRDVLCQLGNAPATPLDENSKKDFKKESHESNLAKFMLSGKQPLDVAFTFFKSVRTAVLREDCIELITDKEESAKFQATDLLSIQAVIKVLQKSIKKLKCKKFNEEFVPFWDAMKSNVKELKLSDFNFDNKKYVEVVKNMDSLDKTTIDLDIYCIGFMEGISLNCKELVLKGEAFDQIENGEDLNIKLPSVKKLMVAGHYVGWGPTDMSLESLEKNLKAICPELEELTLLIEDDNVDSEVPQTFIELISKPKIDEKLNLKVIFSFILNESSWQKSNFHKELRKHPDIELIGTKDGSESKLKVGEKKVIEFKLSSEMTEDDDEEAEEEEDSEPATKKIKV</sequence>
<protein>
    <submittedName>
        <fullName evidence="2">Uncharacterized protein</fullName>
    </submittedName>
</protein>
<dbReference type="Proteomes" id="UP000887579">
    <property type="component" value="Unplaced"/>
</dbReference>
<name>A0AC34F5L3_9BILA</name>
<evidence type="ECO:0000313" key="2">
    <source>
        <dbReference type="WBParaSite" id="ES5_v2.g12347.t1"/>
    </source>
</evidence>